<dbReference type="GO" id="GO:0044874">
    <property type="term" value="P:lipoprotein localization to outer membrane"/>
    <property type="evidence" value="ECO:0007669"/>
    <property type="project" value="TreeGrafter"/>
</dbReference>
<dbReference type="InterPro" id="IPR003838">
    <property type="entry name" value="ABC3_permease_C"/>
</dbReference>
<dbReference type="InterPro" id="IPR051447">
    <property type="entry name" value="Lipoprotein-release_system"/>
</dbReference>
<feature type="transmembrane region" description="Helical" evidence="7">
    <location>
        <begin position="281"/>
        <end position="308"/>
    </location>
</feature>
<dbReference type="RefSeq" id="WP_108622354.1">
    <property type="nucleotide sequence ID" value="NZ_CP028901.1"/>
</dbReference>
<accession>A0A2R4XME6</accession>
<dbReference type="AlphaFoldDB" id="A0A2R4XME6"/>
<dbReference type="PANTHER" id="PTHR30489:SF0">
    <property type="entry name" value="LIPOPROTEIN-RELEASING SYSTEM TRANSMEMBRANE PROTEIN LOLE"/>
    <property type="match status" value="1"/>
</dbReference>
<name>A0A2R4XME6_9BURK</name>
<feature type="transmembrane region" description="Helical" evidence="7">
    <location>
        <begin position="381"/>
        <end position="403"/>
    </location>
</feature>
<keyword evidence="4 7" id="KW-0812">Transmembrane</keyword>
<keyword evidence="5 7" id="KW-1133">Transmembrane helix</keyword>
<proteinExistence type="inferred from homology"/>
<feature type="transmembrane region" description="Helical" evidence="7">
    <location>
        <begin position="329"/>
        <end position="354"/>
    </location>
</feature>
<dbReference type="GO" id="GO:0098797">
    <property type="term" value="C:plasma membrane protein complex"/>
    <property type="evidence" value="ECO:0007669"/>
    <property type="project" value="TreeGrafter"/>
</dbReference>
<dbReference type="PANTHER" id="PTHR30489">
    <property type="entry name" value="LIPOPROTEIN-RELEASING SYSTEM TRANSMEMBRANE PROTEIN LOLE"/>
    <property type="match status" value="1"/>
</dbReference>
<keyword evidence="6 7" id="KW-0472">Membrane</keyword>
<evidence type="ECO:0000256" key="6">
    <source>
        <dbReference type="ARBA" id="ARBA00023136"/>
    </source>
</evidence>
<feature type="domain" description="ABC3 transporter permease C-terminal" evidence="8">
    <location>
        <begin position="288"/>
        <end position="406"/>
    </location>
</feature>
<dbReference type="KEGG" id="boz:DBV39_15785"/>
<evidence type="ECO:0000256" key="5">
    <source>
        <dbReference type="ARBA" id="ARBA00022989"/>
    </source>
</evidence>
<protein>
    <submittedName>
        <fullName evidence="9">ABC transporter permease</fullName>
    </submittedName>
</protein>
<evidence type="ECO:0000313" key="9">
    <source>
        <dbReference type="EMBL" id="AWB34944.1"/>
    </source>
</evidence>
<evidence type="ECO:0000256" key="4">
    <source>
        <dbReference type="ARBA" id="ARBA00022692"/>
    </source>
</evidence>
<keyword evidence="10" id="KW-1185">Reference proteome</keyword>
<dbReference type="OrthoDB" id="5410375at2"/>
<sequence>MSTGVAQSPSLRVLASLAWRDVWHDRRITLCMVAAVISVVAPLLLLFGLKHGIVTHMRVELASQPSNLELRMIGSHGLDRSWFESIRSDPRLGFVMPMTRSLNTTGDLRVSVSAYLPDVELIPSASGDPMLLDQPGPRSDADVILSQVAAQRLAVRPGDSMQLVIARQRGGATERLSVPLNVQGILEARAFSRPGALITLDLLTMLEDFRDGAQAPSPGVYAFDGSELAVTPVAREQYPRARLYASSLDDVQTVSFMLQQQGIETMSRLSEIQAVQAIDRLMGLVFSVIAWLGVIGCLASLMGAFAANIDRKRKDLALLRLMGYGRATLLGYVLMQACAIALTGFVIGAVLYLAGSQTFNVLLGQTLPQGEYMTRLDPSHWLAGIGLSLLVALLVSGFGGWLAMRVQASESLRDI</sequence>
<evidence type="ECO:0000256" key="3">
    <source>
        <dbReference type="ARBA" id="ARBA00022475"/>
    </source>
</evidence>
<evidence type="ECO:0000256" key="2">
    <source>
        <dbReference type="ARBA" id="ARBA00005236"/>
    </source>
</evidence>
<evidence type="ECO:0000259" key="8">
    <source>
        <dbReference type="Pfam" id="PF02687"/>
    </source>
</evidence>
<evidence type="ECO:0000313" key="10">
    <source>
        <dbReference type="Proteomes" id="UP000244571"/>
    </source>
</evidence>
<gene>
    <name evidence="9" type="ORF">DBV39_15785</name>
</gene>
<organism evidence="9 10">
    <name type="scientific">Orrella marina</name>
    <dbReference type="NCBI Taxonomy" id="2163011"/>
    <lineage>
        <taxon>Bacteria</taxon>
        <taxon>Pseudomonadati</taxon>
        <taxon>Pseudomonadota</taxon>
        <taxon>Betaproteobacteria</taxon>
        <taxon>Burkholderiales</taxon>
        <taxon>Alcaligenaceae</taxon>
        <taxon>Orrella</taxon>
    </lineage>
</organism>
<comment type="similarity">
    <text evidence="2">Belongs to the ABC-4 integral membrane protein family. LolC/E subfamily.</text>
</comment>
<reference evidence="9 10" key="1">
    <citation type="submission" date="2018-04" db="EMBL/GenBank/DDBJ databases">
        <title>Bordetella sp. HZ20 isolated from seawater.</title>
        <authorList>
            <person name="Sun C."/>
        </authorList>
    </citation>
    <scope>NUCLEOTIDE SEQUENCE [LARGE SCALE GENOMIC DNA]</scope>
    <source>
        <strain evidence="9 10">HZ20</strain>
    </source>
</reference>
<comment type="subcellular location">
    <subcellularLocation>
        <location evidence="1">Cell membrane</location>
        <topology evidence="1">Multi-pass membrane protein</topology>
    </subcellularLocation>
</comment>
<evidence type="ECO:0000256" key="1">
    <source>
        <dbReference type="ARBA" id="ARBA00004651"/>
    </source>
</evidence>
<dbReference type="Proteomes" id="UP000244571">
    <property type="component" value="Chromosome"/>
</dbReference>
<feature type="transmembrane region" description="Helical" evidence="7">
    <location>
        <begin position="28"/>
        <end position="49"/>
    </location>
</feature>
<dbReference type="EMBL" id="CP028901">
    <property type="protein sequence ID" value="AWB34944.1"/>
    <property type="molecule type" value="Genomic_DNA"/>
</dbReference>
<evidence type="ECO:0000256" key="7">
    <source>
        <dbReference type="SAM" id="Phobius"/>
    </source>
</evidence>
<keyword evidence="3" id="KW-1003">Cell membrane</keyword>
<dbReference type="Pfam" id="PF02687">
    <property type="entry name" value="FtsX"/>
    <property type="match status" value="1"/>
</dbReference>